<dbReference type="GO" id="GO:0016491">
    <property type="term" value="F:oxidoreductase activity"/>
    <property type="evidence" value="ECO:0007669"/>
    <property type="project" value="UniProtKB-KW"/>
</dbReference>
<evidence type="ECO:0000313" key="5">
    <source>
        <dbReference type="Proteomes" id="UP001139516"/>
    </source>
</evidence>
<keyword evidence="2" id="KW-0560">Oxidoreductase</keyword>
<dbReference type="SUPFAM" id="SSF51735">
    <property type="entry name" value="NAD(P)-binding Rossmann-fold domains"/>
    <property type="match status" value="1"/>
</dbReference>
<dbReference type="PANTHER" id="PTHR43115:SF4">
    <property type="entry name" value="DEHYDROGENASE_REDUCTASE SDR FAMILY MEMBER 11"/>
    <property type="match status" value="1"/>
</dbReference>
<organism evidence="4 5">
    <name type="scientific">Roseomonas acroporae</name>
    <dbReference type="NCBI Taxonomy" id="2937791"/>
    <lineage>
        <taxon>Bacteria</taxon>
        <taxon>Pseudomonadati</taxon>
        <taxon>Pseudomonadota</taxon>
        <taxon>Alphaproteobacteria</taxon>
        <taxon>Acetobacterales</taxon>
        <taxon>Roseomonadaceae</taxon>
        <taxon>Roseomonas</taxon>
    </lineage>
</organism>
<proteinExistence type="inferred from homology"/>
<dbReference type="RefSeq" id="WP_248664920.1">
    <property type="nucleotide sequence ID" value="NZ_JALPRX010000001.1"/>
</dbReference>
<dbReference type="PANTHER" id="PTHR43115">
    <property type="entry name" value="DEHYDROGENASE/REDUCTASE SDR FAMILY MEMBER 11"/>
    <property type="match status" value="1"/>
</dbReference>
<dbReference type="Gene3D" id="3.40.50.720">
    <property type="entry name" value="NAD(P)-binding Rossmann-like Domain"/>
    <property type="match status" value="1"/>
</dbReference>
<comment type="similarity">
    <text evidence="1 3">Belongs to the short-chain dehydrogenases/reductases (SDR) family.</text>
</comment>
<sequence>MAGALDGKVAWVTGAGSGIGESAALKLAGAGAAVILTGRRAAPLEDVAARIRAQGGSAEVRPADLMVAAEVRAVGEAIAAAGGRLDILVNNAGLNIQARDWTTLQPEGAAEVIGGNLLSAFHCVTVALPFMRARRDGLLIHTASFAGRFVSPLSGPAYTAAKHGVVAMSHSLNMEECVNGIRSTVICPGEVATPILDRRPKPVTAEERARMVQPEDCGDLILYVACLPPRVVLNEVLISPTWNRSYVAQLRNRP</sequence>
<dbReference type="PRINTS" id="PR00080">
    <property type="entry name" value="SDRFAMILY"/>
</dbReference>
<comment type="caution">
    <text evidence="4">The sequence shown here is derived from an EMBL/GenBank/DDBJ whole genome shotgun (WGS) entry which is preliminary data.</text>
</comment>
<keyword evidence="5" id="KW-1185">Reference proteome</keyword>
<evidence type="ECO:0000256" key="2">
    <source>
        <dbReference type="ARBA" id="ARBA00023002"/>
    </source>
</evidence>
<accession>A0A9X1Y3K3</accession>
<evidence type="ECO:0000256" key="3">
    <source>
        <dbReference type="RuleBase" id="RU000363"/>
    </source>
</evidence>
<reference evidence="4" key="1">
    <citation type="submission" date="2022-04" db="EMBL/GenBank/DDBJ databases">
        <title>Roseomonas acroporae sp. nov., isolated from coral Acropora digitifera.</title>
        <authorList>
            <person name="Sun H."/>
        </authorList>
    </citation>
    <scope>NUCLEOTIDE SEQUENCE</scope>
    <source>
        <strain evidence="4">NAR14</strain>
    </source>
</reference>
<protein>
    <submittedName>
        <fullName evidence="4">SDR family NAD(P)-dependent oxidoreductase</fullName>
    </submittedName>
</protein>
<dbReference type="EMBL" id="JALPRX010000001">
    <property type="protein sequence ID" value="MCK8782793.1"/>
    <property type="molecule type" value="Genomic_DNA"/>
</dbReference>
<evidence type="ECO:0000313" key="4">
    <source>
        <dbReference type="EMBL" id="MCK8782793.1"/>
    </source>
</evidence>
<name>A0A9X1Y3K3_9PROT</name>
<gene>
    <name evidence="4" type="ORF">M0638_00160</name>
</gene>
<dbReference type="Proteomes" id="UP001139516">
    <property type="component" value="Unassembled WGS sequence"/>
</dbReference>
<dbReference type="InterPro" id="IPR036291">
    <property type="entry name" value="NAD(P)-bd_dom_sf"/>
</dbReference>
<dbReference type="Pfam" id="PF00106">
    <property type="entry name" value="adh_short"/>
    <property type="match status" value="1"/>
</dbReference>
<evidence type="ECO:0000256" key="1">
    <source>
        <dbReference type="ARBA" id="ARBA00006484"/>
    </source>
</evidence>
<dbReference type="PRINTS" id="PR00081">
    <property type="entry name" value="GDHRDH"/>
</dbReference>
<dbReference type="InterPro" id="IPR002347">
    <property type="entry name" value="SDR_fam"/>
</dbReference>
<dbReference type="AlphaFoldDB" id="A0A9X1Y3K3"/>